<reference evidence="1" key="1">
    <citation type="submission" date="2023-07" db="EMBL/GenBank/DDBJ databases">
        <title>Black Yeasts Isolated from many extreme environments.</title>
        <authorList>
            <person name="Coleine C."/>
            <person name="Stajich J.E."/>
            <person name="Selbmann L."/>
        </authorList>
    </citation>
    <scope>NUCLEOTIDE SEQUENCE</scope>
    <source>
        <strain evidence="1">CCFEE 5714</strain>
    </source>
</reference>
<organism evidence="1 2">
    <name type="scientific">Vermiconidia calcicola</name>
    <dbReference type="NCBI Taxonomy" id="1690605"/>
    <lineage>
        <taxon>Eukaryota</taxon>
        <taxon>Fungi</taxon>
        <taxon>Dikarya</taxon>
        <taxon>Ascomycota</taxon>
        <taxon>Pezizomycotina</taxon>
        <taxon>Dothideomycetes</taxon>
        <taxon>Dothideomycetidae</taxon>
        <taxon>Mycosphaerellales</taxon>
        <taxon>Extremaceae</taxon>
        <taxon>Vermiconidia</taxon>
    </lineage>
</organism>
<proteinExistence type="predicted"/>
<protein>
    <submittedName>
        <fullName evidence="1">Uncharacterized protein</fullName>
    </submittedName>
</protein>
<keyword evidence="2" id="KW-1185">Reference proteome</keyword>
<evidence type="ECO:0000313" key="2">
    <source>
        <dbReference type="Proteomes" id="UP001281147"/>
    </source>
</evidence>
<dbReference type="Proteomes" id="UP001281147">
    <property type="component" value="Unassembled WGS sequence"/>
</dbReference>
<sequence>MAQAKKQSTTTDASAKPSPQHREDLNAINGAMDHMRDFTPADPYILTIPQEEKLQYRHSYAFQTRQWLEHTPFHSKEDPAIRYQTFVFHEPGKEIYMLHNSQPAEGEVKGKERAGTGANTPNLGPRKKITLNAYKKKQAGQTPEVSSEKEAEHFVRKPAAKGPIKGPVERVKADEEVLAGVEAEDNEIAPPVEEKKHVKRKREVSPPEEMIVEEKKQDTLESRKEEDEPAVKKARRTPPPDTETKPTEAQIERPQQSIKPVTPPEKPTSPRKIEDDARLPPKLSPPPSAPQEIALPPKLSPVSLFSLPVQLSPTIPDNINATLKARVHYRSASRSSDNSAKKDATTRNLTPPRHKNEVALTKKSPKNGFRANSSSPAVRSDTEERGRPAKSVPRSVKAPEVETESSEEIAVAKSKKPVPEKPPSLIVKLKFKKSQLSPAKAANEAQVLPRSVETVRRDRRDTNAKGVAKKIGPASTTNGVAKKEQESKPTAVKKRPLSDDSDPSEGPPAKRTKPPPEAVEVKKDQPSTPDISDLLSPSMQKATPSQPTPRTMRKDVLSAAMKREHSADSNNTPSVMSQASPPETNGSQQANGITKPPTSNLQSTKTPKQQAWEAEQKCLETLGRELKHAATAHLKSISWHTISEKRLAAVKSLESLLAYMLAFTCADEAALAADPKLNPSTKTWRSMQAFFGFVKRNCDPFPELLGAACWLGVAFNARVLDLVTQNPAESLSREAILETQAMMQRAALDAESKLDIDALQVVFPRTWKGRTKVALEADALGAGKGFVGGYKLPLGVQTSPLRAARAGHAMLGEWMKGQEALEYALRLKL</sequence>
<name>A0ACC3MZN8_9PEZI</name>
<accession>A0ACC3MZN8</accession>
<comment type="caution">
    <text evidence="1">The sequence shown here is derived from an EMBL/GenBank/DDBJ whole genome shotgun (WGS) entry which is preliminary data.</text>
</comment>
<evidence type="ECO:0000313" key="1">
    <source>
        <dbReference type="EMBL" id="KAK3706502.1"/>
    </source>
</evidence>
<gene>
    <name evidence="1" type="ORF">LTR37_012712</name>
</gene>
<dbReference type="EMBL" id="JAUTXU010000119">
    <property type="protein sequence ID" value="KAK3706502.1"/>
    <property type="molecule type" value="Genomic_DNA"/>
</dbReference>